<sequence length="128" mass="14396">MTRDKDRPANPEGRMAREIDPGVPRTPDEDIGVRSTDIGSFLPEATYRAVPIVWFVSALMVQFFALPFLLSLPVIGVALVALSMVVSVMVRYWTFRRGMSRASRAWKIATDVFLLLNWAWLSGIALVR</sequence>
<organism evidence="3 4">
    <name type="scientific">Blastomonas fulva</name>
    <dbReference type="NCBI Taxonomy" id="1550728"/>
    <lineage>
        <taxon>Bacteria</taxon>
        <taxon>Pseudomonadati</taxon>
        <taxon>Pseudomonadota</taxon>
        <taxon>Alphaproteobacteria</taxon>
        <taxon>Sphingomonadales</taxon>
        <taxon>Sphingomonadaceae</taxon>
        <taxon>Blastomonas</taxon>
    </lineage>
</organism>
<protein>
    <submittedName>
        <fullName evidence="3">Uncharacterized protein</fullName>
    </submittedName>
</protein>
<feature type="transmembrane region" description="Helical" evidence="2">
    <location>
        <begin position="49"/>
        <end position="68"/>
    </location>
</feature>
<dbReference type="Proteomes" id="UP000258016">
    <property type="component" value="Chromosome"/>
</dbReference>
<keyword evidence="2" id="KW-0472">Membrane</keyword>
<evidence type="ECO:0000256" key="1">
    <source>
        <dbReference type="SAM" id="MobiDB-lite"/>
    </source>
</evidence>
<keyword evidence="2" id="KW-1133">Transmembrane helix</keyword>
<keyword evidence="2" id="KW-0812">Transmembrane</keyword>
<reference evidence="3 4" key="1">
    <citation type="submission" date="2017-03" db="EMBL/GenBank/DDBJ databases">
        <title>Complete genome sequence of Blastomonas fulva degrading microcsystin LR.</title>
        <authorList>
            <person name="Lee H.-g."/>
            <person name="Jin L."/>
            <person name="oh H.-M."/>
        </authorList>
    </citation>
    <scope>NUCLEOTIDE SEQUENCE [LARGE SCALE GENOMIC DNA]</scope>
    <source>
        <strain evidence="3 4">T2</strain>
    </source>
</reference>
<accession>A0ABN5B0S3</accession>
<keyword evidence="4" id="KW-1185">Reference proteome</keyword>
<dbReference type="EMBL" id="CP020083">
    <property type="protein sequence ID" value="ASR50583.1"/>
    <property type="molecule type" value="Genomic_DNA"/>
</dbReference>
<gene>
    <name evidence="3" type="ORF">B5J99_03115</name>
</gene>
<proteinExistence type="predicted"/>
<feature type="transmembrane region" description="Helical" evidence="2">
    <location>
        <begin position="74"/>
        <end position="93"/>
    </location>
</feature>
<evidence type="ECO:0000256" key="2">
    <source>
        <dbReference type="SAM" id="Phobius"/>
    </source>
</evidence>
<feature type="transmembrane region" description="Helical" evidence="2">
    <location>
        <begin position="105"/>
        <end position="127"/>
    </location>
</feature>
<evidence type="ECO:0000313" key="3">
    <source>
        <dbReference type="EMBL" id="ASR50583.1"/>
    </source>
</evidence>
<feature type="region of interest" description="Disordered" evidence="1">
    <location>
        <begin position="1"/>
        <end position="31"/>
    </location>
</feature>
<evidence type="ECO:0000313" key="4">
    <source>
        <dbReference type="Proteomes" id="UP000258016"/>
    </source>
</evidence>
<name>A0ABN5B0S3_9SPHN</name>